<dbReference type="EMBL" id="ACCH01000321">
    <property type="protein sequence ID" value="EEF88174.1"/>
    <property type="molecule type" value="Genomic_DNA"/>
</dbReference>
<comment type="caution">
    <text evidence="2">The sequence shown here is derived from an EMBL/GenBank/DDBJ whole genome shotgun (WGS) entry which is preliminary data.</text>
</comment>
<keyword evidence="1" id="KW-0472">Membrane</keyword>
<reference evidence="2 3" key="1">
    <citation type="submission" date="2008-12" db="EMBL/GenBank/DDBJ databases">
        <authorList>
            <person name="Fulton L."/>
            <person name="Clifton S."/>
            <person name="Fulton B."/>
            <person name="Xu J."/>
            <person name="Minx P."/>
            <person name="Pepin K.H."/>
            <person name="Johnson M."/>
            <person name="Bhonagiri V."/>
            <person name="Nash W.E."/>
            <person name="Mardis E.R."/>
            <person name="Wilson R.K."/>
        </authorList>
    </citation>
    <scope>NUCLEOTIDE SEQUENCE [LARGE SCALE GENOMIC DNA]</scope>
    <source>
        <strain evidence="2 3">DSM 14838</strain>
    </source>
</reference>
<sequence length="486" mass="52854">MKKQKKIKTCRYSDEFWKNVWYTIRYGDSLGDRITIPLLSLCILLCISFLIFLLTSCTADPLSVTAPEGTGTEGLRTPLTIGLLTIEGNDGYDGSVPATTRMATDPAGKDNAWEAGDCIAVSAPKLGNNDMGSKTLTATYVYTGITDNLWRQINPNDNSDPYRAQAEATDIYPLYIDDIDRNSGKTISVETYGGNLHWEGSITYTNQTTRKNYCLQNYLSCDNARIAEADNEIPGIKRGQLYAELLHRRVSIVVRVIDQTMPNVLPTTGEATLDGTDANDIDAVKLTLTGGPNENSKNNQIVCWRTGKATETINGRQQSVTTFRAYMYLTDVPGITTTTDVSTGKQSGTVPDGSTLGTLTFTPNTGSTPQTLIIKYSITKNAGVPPTITTGTRITVMAPFNVSQNLDATATLNTWEEIDAGDTGTETIELKPATNPDDTEKKGTNGQPIYELSSAQDLLLFAQIVNGTDNPAGDSVTGNLKLWWEQ</sequence>
<reference evidence="2 3" key="2">
    <citation type="submission" date="2009-01" db="EMBL/GenBank/DDBJ databases">
        <title>Draft genome sequence of Bacteroides cellulosilyticus (DSM 14838).</title>
        <authorList>
            <person name="Sudarsanam P."/>
            <person name="Ley R."/>
            <person name="Guruge J."/>
            <person name="Turnbaugh P.J."/>
            <person name="Mahowald M."/>
            <person name="Liep D."/>
            <person name="Gordon J."/>
        </authorList>
    </citation>
    <scope>NUCLEOTIDE SEQUENCE [LARGE SCALE GENOMIC DNA]</scope>
    <source>
        <strain evidence="2 3">DSM 14838</strain>
    </source>
</reference>
<dbReference type="RefSeq" id="WP_007213557.1">
    <property type="nucleotide sequence ID" value="NZ_EQ973492.1"/>
</dbReference>
<keyword evidence="1" id="KW-1133">Transmembrane helix</keyword>
<protein>
    <submittedName>
        <fullName evidence="2">Uncharacterized protein</fullName>
    </submittedName>
</protein>
<keyword evidence="1" id="KW-0812">Transmembrane</keyword>
<evidence type="ECO:0000313" key="2">
    <source>
        <dbReference type="EMBL" id="EEF88174.1"/>
    </source>
</evidence>
<dbReference type="Proteomes" id="UP000003711">
    <property type="component" value="Unassembled WGS sequence"/>
</dbReference>
<organism evidence="2 3">
    <name type="scientific">Bacteroides cellulosilyticus DSM 14838</name>
    <dbReference type="NCBI Taxonomy" id="537012"/>
    <lineage>
        <taxon>Bacteria</taxon>
        <taxon>Pseudomonadati</taxon>
        <taxon>Bacteroidota</taxon>
        <taxon>Bacteroidia</taxon>
        <taxon>Bacteroidales</taxon>
        <taxon>Bacteroidaceae</taxon>
        <taxon>Bacteroides</taxon>
    </lineage>
</organism>
<evidence type="ECO:0000313" key="3">
    <source>
        <dbReference type="Proteomes" id="UP000003711"/>
    </source>
</evidence>
<evidence type="ECO:0000256" key="1">
    <source>
        <dbReference type="SAM" id="Phobius"/>
    </source>
</evidence>
<feature type="transmembrane region" description="Helical" evidence="1">
    <location>
        <begin position="34"/>
        <end position="54"/>
    </location>
</feature>
<accession>E2NIS9</accession>
<dbReference type="HOGENOM" id="CLU_561015_0_0_10"/>
<dbReference type="AlphaFoldDB" id="E2NIS9"/>
<proteinExistence type="predicted"/>
<name>E2NIS9_9BACE</name>
<gene>
    <name evidence="2" type="ORF">BACCELL_04215</name>
</gene>